<name>A0A161RG55_9BACL</name>
<feature type="domain" description="TRAP C4-dicarboxylate transport system permease DctM subunit" evidence="8">
    <location>
        <begin position="12"/>
        <end position="437"/>
    </location>
</feature>
<feature type="transmembrane region" description="Helical" evidence="7">
    <location>
        <begin position="60"/>
        <end position="81"/>
    </location>
</feature>
<evidence type="ECO:0000256" key="3">
    <source>
        <dbReference type="ARBA" id="ARBA00022519"/>
    </source>
</evidence>
<feature type="transmembrane region" description="Helical" evidence="7">
    <location>
        <begin position="334"/>
        <end position="364"/>
    </location>
</feature>
<dbReference type="GO" id="GO:0005886">
    <property type="term" value="C:plasma membrane"/>
    <property type="evidence" value="ECO:0007669"/>
    <property type="project" value="UniProtKB-SubCell"/>
</dbReference>
<dbReference type="InterPro" id="IPR010656">
    <property type="entry name" value="DctM"/>
</dbReference>
<dbReference type="AlphaFoldDB" id="A0A161RG55"/>
<keyword evidence="3" id="KW-0997">Cell inner membrane</keyword>
<organism evidence="9 10">
    <name type="scientific">Bhargavaea cecembensis</name>
    <dbReference type="NCBI Taxonomy" id="394098"/>
    <lineage>
        <taxon>Bacteria</taxon>
        <taxon>Bacillati</taxon>
        <taxon>Bacillota</taxon>
        <taxon>Bacilli</taxon>
        <taxon>Bacillales</taxon>
        <taxon>Caryophanaceae</taxon>
        <taxon>Bhargavaea</taxon>
    </lineage>
</organism>
<protein>
    <submittedName>
        <fullName evidence="9">Neu5Ac permease</fullName>
    </submittedName>
</protein>
<dbReference type="EMBL" id="LQNT01000009">
    <property type="protein sequence ID" value="KZE38972.1"/>
    <property type="molecule type" value="Genomic_DNA"/>
</dbReference>
<dbReference type="GO" id="GO:0022857">
    <property type="term" value="F:transmembrane transporter activity"/>
    <property type="evidence" value="ECO:0007669"/>
    <property type="project" value="TreeGrafter"/>
</dbReference>
<feature type="transmembrane region" description="Helical" evidence="7">
    <location>
        <begin position="101"/>
        <end position="129"/>
    </location>
</feature>
<evidence type="ECO:0000256" key="6">
    <source>
        <dbReference type="ARBA" id="ARBA00023136"/>
    </source>
</evidence>
<dbReference type="Pfam" id="PF06808">
    <property type="entry name" value="DctM"/>
    <property type="match status" value="1"/>
</dbReference>
<feature type="transmembrane region" description="Helical" evidence="7">
    <location>
        <begin position="262"/>
        <end position="280"/>
    </location>
</feature>
<evidence type="ECO:0000256" key="4">
    <source>
        <dbReference type="ARBA" id="ARBA00022692"/>
    </source>
</evidence>
<feature type="transmembrane region" description="Helical" evidence="7">
    <location>
        <begin position="376"/>
        <end position="401"/>
    </location>
</feature>
<dbReference type="PANTHER" id="PTHR33362">
    <property type="entry name" value="SIALIC ACID TRAP TRANSPORTER PERMEASE PROTEIN SIAT-RELATED"/>
    <property type="match status" value="1"/>
</dbReference>
<evidence type="ECO:0000313" key="10">
    <source>
        <dbReference type="Proteomes" id="UP000076490"/>
    </source>
</evidence>
<feature type="transmembrane region" description="Helical" evidence="7">
    <location>
        <begin position="234"/>
        <end position="256"/>
    </location>
</feature>
<feature type="transmembrane region" description="Helical" evidence="7">
    <location>
        <begin position="141"/>
        <end position="167"/>
    </location>
</feature>
<evidence type="ECO:0000256" key="2">
    <source>
        <dbReference type="ARBA" id="ARBA00022475"/>
    </source>
</evidence>
<feature type="transmembrane region" description="Helical" evidence="7">
    <location>
        <begin position="6"/>
        <end position="39"/>
    </location>
</feature>
<dbReference type="OrthoDB" id="9785600at2"/>
<feature type="transmembrane region" description="Helical" evidence="7">
    <location>
        <begin position="173"/>
        <end position="199"/>
    </location>
</feature>
<reference evidence="9 10" key="1">
    <citation type="submission" date="2016-01" db="EMBL/GenBank/DDBJ databases">
        <title>Whole genome sequencing of Bhargavaea cecembensis T14.</title>
        <authorList>
            <person name="Hong K.W."/>
        </authorList>
    </citation>
    <scope>NUCLEOTIDE SEQUENCE [LARGE SCALE GENOMIC DNA]</scope>
    <source>
        <strain evidence="9 10">T14</strain>
    </source>
</reference>
<comment type="subcellular location">
    <subcellularLocation>
        <location evidence="1">Cell inner membrane</location>
        <topology evidence="1">Multi-pass membrane protein</topology>
    </subcellularLocation>
</comment>
<comment type="caution">
    <text evidence="9">The sequence shown here is derived from an EMBL/GenBank/DDBJ whole genome shotgun (WGS) entry which is preliminary data.</text>
</comment>
<dbReference type="Proteomes" id="UP000076490">
    <property type="component" value="Unassembled WGS sequence"/>
</dbReference>
<keyword evidence="4 7" id="KW-0812">Transmembrane</keyword>
<evidence type="ECO:0000313" key="9">
    <source>
        <dbReference type="EMBL" id="KZE38972.1"/>
    </source>
</evidence>
<gene>
    <name evidence="9" type="ORF">AV656_08725</name>
</gene>
<evidence type="ECO:0000256" key="7">
    <source>
        <dbReference type="SAM" id="Phobius"/>
    </source>
</evidence>
<keyword evidence="2" id="KW-1003">Cell membrane</keyword>
<dbReference type="PIRSF" id="PIRSF006066">
    <property type="entry name" value="HI0050"/>
    <property type="match status" value="1"/>
</dbReference>
<keyword evidence="5 7" id="KW-1133">Transmembrane helix</keyword>
<keyword evidence="6 7" id="KW-0472">Membrane</keyword>
<proteinExistence type="predicted"/>
<dbReference type="InterPro" id="IPR004681">
    <property type="entry name" value="TRAP_DctM"/>
</dbReference>
<dbReference type="RefSeq" id="WP_063181034.1">
    <property type="nucleotide sequence ID" value="NZ_LQNT01000009.1"/>
</dbReference>
<accession>A0A161RG55</accession>
<evidence type="ECO:0000259" key="8">
    <source>
        <dbReference type="Pfam" id="PF06808"/>
    </source>
</evidence>
<evidence type="ECO:0000256" key="5">
    <source>
        <dbReference type="ARBA" id="ARBA00022989"/>
    </source>
</evidence>
<sequence>MDSYLVVGIIIFMMIVFLLMGMYIHAVLLASGIIGLILLEGFSILPGLLGNEPFNRVASYTLTTIPLFVLMAQFILHSGLVQDIFYIVHKLSRGRRSLLGTLTLIIGGMLGAVSGSGTATAASLGQVAVPELRKHGYSGPLAGAIASAGGSLSGIIPPSIILILYGVATETPVGALFIGAFIPGVLVMVTFIIAMLFYYRREAKRSPAAAEVQAEIAAAAEAEAQEEKVPVSRLAVSVLMGVVIVATIFGGIYSGIFTPTEAGAVGSVVGLLTALLLGKVNLSFFKASLTETIKLTGMVMLIMIGAQIFGRFVSLSLLPRKLINLLEPVMDSPALVLLLISAILFIMFMFIEGAAVILMTIPVFLPIITALQVDVLWFGVFISVICTIGLITPPVGLSVYAVSGVTGISSGSIFKIGMGFAVFSMIVVCGLMIAFPELATWLPSVSSGKG</sequence>
<evidence type="ECO:0000256" key="1">
    <source>
        <dbReference type="ARBA" id="ARBA00004429"/>
    </source>
</evidence>
<feature type="transmembrane region" description="Helical" evidence="7">
    <location>
        <begin position="292"/>
        <end position="314"/>
    </location>
</feature>
<dbReference type="PANTHER" id="PTHR33362:SF5">
    <property type="entry name" value="C4-DICARBOXYLATE TRAP TRANSPORTER LARGE PERMEASE PROTEIN DCTM"/>
    <property type="match status" value="1"/>
</dbReference>
<feature type="transmembrane region" description="Helical" evidence="7">
    <location>
        <begin position="413"/>
        <end position="435"/>
    </location>
</feature>